<dbReference type="EMBL" id="AMFJ01028949">
    <property type="protein sequence ID" value="EKD44187.1"/>
    <property type="molecule type" value="Genomic_DNA"/>
</dbReference>
<evidence type="ECO:0000313" key="1">
    <source>
        <dbReference type="EMBL" id="EKD44187.1"/>
    </source>
</evidence>
<proteinExistence type="predicted"/>
<gene>
    <name evidence="1" type="ORF">ACD_71C00218G0012</name>
</gene>
<organism evidence="1">
    <name type="scientific">uncultured bacterium</name>
    <name type="common">gcode 4</name>
    <dbReference type="NCBI Taxonomy" id="1234023"/>
    <lineage>
        <taxon>Bacteria</taxon>
        <taxon>environmental samples</taxon>
    </lineage>
</organism>
<dbReference type="AlphaFoldDB" id="K1Z3U2"/>
<reference evidence="1" key="1">
    <citation type="journal article" date="2012" name="Science">
        <title>Fermentation, hydrogen, and sulfur metabolism in multiple uncultivated bacterial phyla.</title>
        <authorList>
            <person name="Wrighton K.C."/>
            <person name="Thomas B.C."/>
            <person name="Sharon I."/>
            <person name="Miller C.S."/>
            <person name="Castelle C.J."/>
            <person name="VerBerkmoes N.C."/>
            <person name="Wilkins M.J."/>
            <person name="Hettich R.L."/>
            <person name="Lipton M.S."/>
            <person name="Williams K.H."/>
            <person name="Long P.E."/>
            <person name="Banfield J.F."/>
        </authorList>
    </citation>
    <scope>NUCLEOTIDE SEQUENCE [LARGE SCALE GENOMIC DNA]</scope>
</reference>
<name>K1Z3U2_9BACT</name>
<protein>
    <submittedName>
        <fullName evidence="1">Uncharacterized protein</fullName>
    </submittedName>
</protein>
<sequence>MKKLSSFLSGLLVFCVLQYVLQVFYYWSDSFKSKNCGYPKFEVTQEQADSIFIPSRQMLIDRGVLQE</sequence>
<comment type="caution">
    <text evidence="1">The sequence shown here is derived from an EMBL/GenBank/DDBJ whole genome shotgun (WGS) entry which is preliminary data.</text>
</comment>
<accession>K1Z3U2</accession>